<dbReference type="HOGENOM" id="CLU_1523727_0_0_5"/>
<dbReference type="KEGG" id="pde:Pden_3410"/>
<protein>
    <submittedName>
        <fullName evidence="2">Uncharacterized protein</fullName>
    </submittedName>
</protein>
<keyword evidence="3" id="KW-1185">Reference proteome</keyword>
<sequence>MGSGWAIFGLGLSRWKAGQVSPAHVGSSLSSPVGKTGSRNRCSVTARGKGRIHPCPFPGRVARTAPAAEIVGEADISRLYPDGFPGWELEHGGELETSLMLALYPTLVDLSRAVDVEPAQFPPYDVYPAKPEWTPASGTLSSPKDASAEKGELLLEVCTKGIVAALRAEFGTPCPA</sequence>
<dbReference type="EMBL" id="CP000490">
    <property type="protein sequence ID" value="ABL71481.1"/>
    <property type="molecule type" value="Genomic_DNA"/>
</dbReference>
<evidence type="ECO:0000313" key="2">
    <source>
        <dbReference type="EMBL" id="ABL71481.1"/>
    </source>
</evidence>
<accession>A1B7I7</accession>
<evidence type="ECO:0000256" key="1">
    <source>
        <dbReference type="ARBA" id="ARBA00024029"/>
    </source>
</evidence>
<dbReference type="Gene3D" id="3.40.50.10310">
    <property type="entry name" value="Creatininase"/>
    <property type="match status" value="1"/>
</dbReference>
<dbReference type="Proteomes" id="UP000000361">
    <property type="component" value="Chromosome 2"/>
</dbReference>
<dbReference type="EnsemblBacteria" id="ABL71481">
    <property type="protein sequence ID" value="ABL71481"/>
    <property type="gene ID" value="Pden_3410"/>
</dbReference>
<gene>
    <name evidence="2" type="ordered locus">Pden_3410</name>
</gene>
<dbReference type="STRING" id="318586.Pden_3410"/>
<dbReference type="RefSeq" id="WP_011749659.1">
    <property type="nucleotide sequence ID" value="NC_008687.1"/>
</dbReference>
<name>A1B7I7_PARDP</name>
<evidence type="ECO:0000313" key="3">
    <source>
        <dbReference type="Proteomes" id="UP000000361"/>
    </source>
</evidence>
<dbReference type="InterPro" id="IPR024087">
    <property type="entry name" value="Creatininase-like_sf"/>
</dbReference>
<reference evidence="3" key="1">
    <citation type="submission" date="2006-12" db="EMBL/GenBank/DDBJ databases">
        <title>Complete sequence of chromosome 2 of Paracoccus denitrificans PD1222.</title>
        <authorList>
            <person name="Copeland A."/>
            <person name="Lucas S."/>
            <person name="Lapidus A."/>
            <person name="Barry K."/>
            <person name="Detter J.C."/>
            <person name="Glavina del Rio T."/>
            <person name="Hammon N."/>
            <person name="Israni S."/>
            <person name="Dalin E."/>
            <person name="Tice H."/>
            <person name="Pitluck S."/>
            <person name="Munk A.C."/>
            <person name="Brettin T."/>
            <person name="Bruce D."/>
            <person name="Han C."/>
            <person name="Tapia R."/>
            <person name="Gilna P."/>
            <person name="Schmutz J."/>
            <person name="Larimer F."/>
            <person name="Land M."/>
            <person name="Hauser L."/>
            <person name="Kyrpides N."/>
            <person name="Lykidis A."/>
            <person name="Spiro S."/>
            <person name="Richardson D.J."/>
            <person name="Moir J.W.B."/>
            <person name="Ferguson S.J."/>
            <person name="van Spanning R.J.M."/>
            <person name="Richardson P."/>
        </authorList>
    </citation>
    <scope>NUCLEOTIDE SEQUENCE [LARGE SCALE GENOMIC DNA]</scope>
    <source>
        <strain evidence="3">Pd 1222</strain>
    </source>
</reference>
<dbReference type="eggNOG" id="COG1402">
    <property type="taxonomic scope" value="Bacteria"/>
</dbReference>
<comment type="similarity">
    <text evidence="1">Belongs to the creatininase superfamily.</text>
</comment>
<dbReference type="Pfam" id="PF02633">
    <property type="entry name" value="Creatininase"/>
    <property type="match status" value="1"/>
</dbReference>
<dbReference type="SUPFAM" id="SSF102215">
    <property type="entry name" value="Creatininase"/>
    <property type="match status" value="1"/>
</dbReference>
<proteinExistence type="inferred from homology"/>
<dbReference type="InterPro" id="IPR003785">
    <property type="entry name" value="Creatininase/forma_Hydrolase"/>
</dbReference>
<dbReference type="AlphaFoldDB" id="A1B7I7"/>
<organism evidence="2 3">
    <name type="scientific">Paracoccus denitrificans (strain Pd 1222)</name>
    <dbReference type="NCBI Taxonomy" id="318586"/>
    <lineage>
        <taxon>Bacteria</taxon>
        <taxon>Pseudomonadati</taxon>
        <taxon>Pseudomonadota</taxon>
        <taxon>Alphaproteobacteria</taxon>
        <taxon>Rhodobacterales</taxon>
        <taxon>Paracoccaceae</taxon>
        <taxon>Paracoccus</taxon>
    </lineage>
</organism>